<name>A0A8D8YEW9_9HEMI</name>
<reference evidence="1" key="1">
    <citation type="submission" date="2021-05" db="EMBL/GenBank/DDBJ databases">
        <authorList>
            <person name="Alioto T."/>
            <person name="Alioto T."/>
            <person name="Gomez Garrido J."/>
        </authorList>
    </citation>
    <scope>NUCLEOTIDE SEQUENCE</scope>
</reference>
<proteinExistence type="predicted"/>
<accession>A0A8D8YEW9</accession>
<organism evidence="1">
    <name type="scientific">Cacopsylla melanoneura</name>
    <dbReference type="NCBI Taxonomy" id="428564"/>
    <lineage>
        <taxon>Eukaryota</taxon>
        <taxon>Metazoa</taxon>
        <taxon>Ecdysozoa</taxon>
        <taxon>Arthropoda</taxon>
        <taxon>Hexapoda</taxon>
        <taxon>Insecta</taxon>
        <taxon>Pterygota</taxon>
        <taxon>Neoptera</taxon>
        <taxon>Paraneoptera</taxon>
        <taxon>Hemiptera</taxon>
        <taxon>Sternorrhyncha</taxon>
        <taxon>Psylloidea</taxon>
        <taxon>Psyllidae</taxon>
        <taxon>Psyllinae</taxon>
        <taxon>Cacopsylla</taxon>
    </lineage>
</organism>
<protein>
    <submittedName>
        <fullName evidence="1">Uncharacterized protein</fullName>
    </submittedName>
</protein>
<dbReference type="EMBL" id="HBUF01374193">
    <property type="protein sequence ID" value="CAG6727520.1"/>
    <property type="molecule type" value="Transcribed_RNA"/>
</dbReference>
<evidence type="ECO:0000313" key="1">
    <source>
        <dbReference type="EMBL" id="CAG6727520.1"/>
    </source>
</evidence>
<dbReference type="AlphaFoldDB" id="A0A8D8YEW9"/>
<sequence>MQYKYKIIIKFTFFNNSAHECNVSFTWCRLHRLHHIAIRVAGYISESIQNSISKYVESPAGYFFERLGLKMSRKSIQNTVSAIGKFLKDWRYKCLENKKMCLRRLF</sequence>